<evidence type="ECO:0000313" key="2">
    <source>
        <dbReference type="EMBL" id="MDC0712516.1"/>
    </source>
</evidence>
<reference evidence="2 3" key="1">
    <citation type="submission" date="2022-11" db="EMBL/GenBank/DDBJ databases">
        <title>Minimal conservation of predation-associated metabolite biosynthetic gene clusters underscores biosynthetic potential of Myxococcota including descriptions for ten novel species: Archangium lansinium sp. nov., Myxococcus landrumus sp. nov., Nannocystis bai.</title>
        <authorList>
            <person name="Ahearne A."/>
            <person name="Stevens C."/>
            <person name="Dowd S."/>
        </authorList>
    </citation>
    <scope>NUCLEOTIDE SEQUENCE [LARGE SCALE GENOMIC DNA]</scope>
    <source>
        <strain evidence="2 3">NCWAL01</strain>
    </source>
</reference>
<comment type="caution">
    <text evidence="2">The sequence shown here is derived from an EMBL/GenBank/DDBJ whole genome shotgun (WGS) entry which is preliminary data.</text>
</comment>
<keyword evidence="1" id="KW-0732">Signal</keyword>
<keyword evidence="3" id="KW-1185">Reference proteome</keyword>
<sequence length="185" mass="19668">MLRQTLPPSLCALLSGLLLVACGGTRLEADSALAEETLGTQESSLCAGLSVSSLTLSGATMYENEVSGLGSWAVSQFSNAVRLDYYVDGVRYAIDERPGNAGSWYFSTAGIACGTHYFQVNAWPMVIDSNGNRTTCGSTPSRTVGQYVYWSCPPPPEDDPCNSCPGGRSCFCGDGVCRSHMEYCP</sequence>
<feature type="signal peptide" evidence="1">
    <location>
        <begin position="1"/>
        <end position="20"/>
    </location>
</feature>
<gene>
    <name evidence="2" type="ORF">POL68_28900</name>
</gene>
<dbReference type="EMBL" id="JAQNDM010000002">
    <property type="protein sequence ID" value="MDC0712516.1"/>
    <property type="molecule type" value="Genomic_DNA"/>
</dbReference>
<evidence type="ECO:0000313" key="3">
    <source>
        <dbReference type="Proteomes" id="UP001221838"/>
    </source>
</evidence>
<dbReference type="RefSeq" id="WP_272142648.1">
    <property type="nucleotide sequence ID" value="NZ_JAQNDM010000002.1"/>
</dbReference>
<feature type="chain" id="PRO_5045957833" description="Lipoprotein" evidence="1">
    <location>
        <begin position="21"/>
        <end position="185"/>
    </location>
</feature>
<organism evidence="2 3">
    <name type="scientific">Stigmatella ashevillensis</name>
    <dbReference type="NCBI Taxonomy" id="2995309"/>
    <lineage>
        <taxon>Bacteria</taxon>
        <taxon>Pseudomonadati</taxon>
        <taxon>Myxococcota</taxon>
        <taxon>Myxococcia</taxon>
        <taxon>Myxococcales</taxon>
        <taxon>Cystobacterineae</taxon>
        <taxon>Archangiaceae</taxon>
        <taxon>Stigmatella</taxon>
    </lineage>
</organism>
<dbReference type="PROSITE" id="PS51257">
    <property type="entry name" value="PROKAR_LIPOPROTEIN"/>
    <property type="match status" value="1"/>
</dbReference>
<name>A0ABT5DJH5_9BACT</name>
<dbReference type="Proteomes" id="UP001221838">
    <property type="component" value="Unassembled WGS sequence"/>
</dbReference>
<accession>A0ABT5DJH5</accession>
<protein>
    <recommendedName>
        <fullName evidence="4">Lipoprotein</fullName>
    </recommendedName>
</protein>
<evidence type="ECO:0000256" key="1">
    <source>
        <dbReference type="SAM" id="SignalP"/>
    </source>
</evidence>
<proteinExistence type="predicted"/>
<evidence type="ECO:0008006" key="4">
    <source>
        <dbReference type="Google" id="ProtNLM"/>
    </source>
</evidence>